<dbReference type="Gene3D" id="1.10.510.10">
    <property type="entry name" value="Transferase(Phosphotransferase) domain 1"/>
    <property type="match status" value="1"/>
</dbReference>
<feature type="binding site" evidence="9">
    <location>
        <position position="210"/>
    </location>
    <ligand>
        <name>ATP</name>
        <dbReference type="ChEBI" id="CHEBI:30616"/>
    </ligand>
</feature>
<gene>
    <name evidence="13" type="ORF">Ccrd_012971</name>
</gene>
<evidence type="ECO:0000256" key="6">
    <source>
        <dbReference type="ARBA" id="ARBA00022840"/>
    </source>
</evidence>
<dbReference type="PROSITE" id="PS50011">
    <property type="entry name" value="PROTEIN_KINASE_DOM"/>
    <property type="match status" value="1"/>
</dbReference>
<protein>
    <recommendedName>
        <fullName evidence="1">non-specific serine/threonine protein kinase</fullName>
        <ecNumber evidence="1">2.7.11.1</ecNumber>
    </recommendedName>
</protein>
<keyword evidence="2" id="KW-0723">Serine/threonine-protein kinase</keyword>
<reference evidence="13 14" key="1">
    <citation type="journal article" date="2016" name="Sci. Rep.">
        <title>The genome sequence of the outbreeding globe artichoke constructed de novo incorporating a phase-aware low-pass sequencing strategy of F1 progeny.</title>
        <authorList>
            <person name="Scaglione D."/>
            <person name="Reyes-Chin-Wo S."/>
            <person name="Acquadro A."/>
            <person name="Froenicke L."/>
            <person name="Portis E."/>
            <person name="Beitel C."/>
            <person name="Tirone M."/>
            <person name="Mauro R."/>
            <person name="Lo Monaco A."/>
            <person name="Mauromicale G."/>
            <person name="Faccioli P."/>
            <person name="Cattivelli L."/>
            <person name="Rieseberg L."/>
            <person name="Michelmore R."/>
            <person name="Lanteri S."/>
        </authorList>
    </citation>
    <scope>NUCLEOTIDE SEQUENCE [LARGE SCALE GENOMIC DNA]</scope>
    <source>
        <strain evidence="13">2C</strain>
    </source>
</reference>
<evidence type="ECO:0000256" key="4">
    <source>
        <dbReference type="ARBA" id="ARBA00022741"/>
    </source>
</evidence>
<evidence type="ECO:0000256" key="8">
    <source>
        <dbReference type="ARBA" id="ARBA00048679"/>
    </source>
</evidence>
<dbReference type="Pfam" id="PF00069">
    <property type="entry name" value="Pkinase"/>
    <property type="match status" value="1"/>
</dbReference>
<dbReference type="OMA" id="RHKQLVM"/>
<evidence type="ECO:0000256" key="7">
    <source>
        <dbReference type="ARBA" id="ARBA00047899"/>
    </source>
</evidence>
<comment type="caution">
    <text evidence="13">The sequence shown here is derived from an EMBL/GenBank/DDBJ whole genome shotgun (WGS) entry which is preliminary data.</text>
</comment>
<keyword evidence="6 9" id="KW-0067">ATP-binding</keyword>
<evidence type="ECO:0000313" key="13">
    <source>
        <dbReference type="EMBL" id="KVI08653.1"/>
    </source>
</evidence>
<feature type="region of interest" description="Disordered" evidence="10">
    <location>
        <begin position="37"/>
        <end position="105"/>
    </location>
</feature>
<dbReference type="FunFam" id="1.10.510.10:FF:001023">
    <property type="entry name" value="Os07g0541700 protein"/>
    <property type="match status" value="1"/>
</dbReference>
<accession>A0A118K577</accession>
<dbReference type="EC" id="2.7.11.1" evidence="1"/>
<evidence type="ECO:0000256" key="2">
    <source>
        <dbReference type="ARBA" id="ARBA00022527"/>
    </source>
</evidence>
<name>A0A118K577_CYNCS</name>
<comment type="catalytic activity">
    <reaction evidence="7">
        <text>L-threonyl-[protein] + ATP = O-phospho-L-threonyl-[protein] + ADP + H(+)</text>
        <dbReference type="Rhea" id="RHEA:46608"/>
        <dbReference type="Rhea" id="RHEA-COMP:11060"/>
        <dbReference type="Rhea" id="RHEA-COMP:11605"/>
        <dbReference type="ChEBI" id="CHEBI:15378"/>
        <dbReference type="ChEBI" id="CHEBI:30013"/>
        <dbReference type="ChEBI" id="CHEBI:30616"/>
        <dbReference type="ChEBI" id="CHEBI:61977"/>
        <dbReference type="ChEBI" id="CHEBI:456216"/>
        <dbReference type="EC" id="2.7.11.1"/>
    </reaction>
</comment>
<sequence>MIISTKIPQNAKDYEQEIKNSIRGDYWLERGNSQNNQKIIEIEDDDDHGEQESPRGVLEIPVSGSDSDNHSSLSRSLSSRGSSFNDKSPATECGGEEEEGGGRAAGQSLQWRNLVDTLKRKSLKKFSTVPLLAGYGFSRKSLMKKLGRNHGKEETVEGNWAVPKPSWRNFTLEELAAATDGFSTGNLVGQGGHADVYKGCLPDGQIVAVKRITKKEKKDEDRVGDFLSELGIIAHINHPNAARLIGFSSDSDLHLVLQFAPHGSLATLLHNREERLEWALRFKVAIGVAQGLQYLHCECHRRIIHRDITASNILLMEDYQPQISDFGLAKWLPDKWVHHVVSPIEGTFGYVVPLYHSLVSVFLLVLIDVFSFGVLLLELITGRRAVDSCRQSLVIWGESPAAELKPKTSGGRALIVDACDLEDYTCTKYLKDLNRHMELVME</sequence>
<keyword evidence="3" id="KW-0808">Transferase</keyword>
<dbReference type="InterPro" id="IPR000719">
    <property type="entry name" value="Prot_kinase_dom"/>
</dbReference>
<evidence type="ECO:0000256" key="10">
    <source>
        <dbReference type="SAM" id="MobiDB-lite"/>
    </source>
</evidence>
<dbReference type="PANTHER" id="PTHR47987">
    <property type="entry name" value="OS08G0249100 PROTEIN"/>
    <property type="match status" value="1"/>
</dbReference>
<dbReference type="InterPro" id="IPR011009">
    <property type="entry name" value="Kinase-like_dom_sf"/>
</dbReference>
<dbReference type="FunFam" id="3.30.200.20:FF:000389">
    <property type="entry name" value="Receptor-like cytosolic serine/threonine-protein kinase RBK1"/>
    <property type="match status" value="1"/>
</dbReference>
<feature type="transmembrane region" description="Helical" evidence="11">
    <location>
        <begin position="354"/>
        <end position="377"/>
    </location>
</feature>
<evidence type="ECO:0000256" key="3">
    <source>
        <dbReference type="ARBA" id="ARBA00022679"/>
    </source>
</evidence>
<proteinExistence type="predicted"/>
<dbReference type="InterPro" id="IPR017441">
    <property type="entry name" value="Protein_kinase_ATP_BS"/>
</dbReference>
<keyword evidence="4 9" id="KW-0547">Nucleotide-binding</keyword>
<dbReference type="AlphaFoldDB" id="A0A118K577"/>
<dbReference type="InterPro" id="IPR008266">
    <property type="entry name" value="Tyr_kinase_AS"/>
</dbReference>
<dbReference type="Gene3D" id="3.30.200.20">
    <property type="entry name" value="Phosphorylase Kinase, domain 1"/>
    <property type="match status" value="1"/>
</dbReference>
<dbReference type="InterPro" id="IPR046958">
    <property type="entry name" value="RBK1/2/STUNTED"/>
</dbReference>
<keyword evidence="5" id="KW-0418">Kinase</keyword>
<dbReference type="SUPFAM" id="SSF56112">
    <property type="entry name" value="Protein kinase-like (PK-like)"/>
    <property type="match status" value="1"/>
</dbReference>
<evidence type="ECO:0000313" key="14">
    <source>
        <dbReference type="Proteomes" id="UP000243975"/>
    </source>
</evidence>
<dbReference type="PANTHER" id="PTHR47987:SF7">
    <property type="entry name" value="PROTEIN KINASE SUPERFAMILY PROTEIN"/>
    <property type="match status" value="1"/>
</dbReference>
<dbReference type="GO" id="GO:0005524">
    <property type="term" value="F:ATP binding"/>
    <property type="evidence" value="ECO:0007669"/>
    <property type="project" value="UniProtKB-UniRule"/>
</dbReference>
<dbReference type="Proteomes" id="UP000243975">
    <property type="component" value="Unassembled WGS sequence"/>
</dbReference>
<organism evidence="13 14">
    <name type="scientific">Cynara cardunculus var. scolymus</name>
    <name type="common">Globe artichoke</name>
    <name type="synonym">Cynara scolymus</name>
    <dbReference type="NCBI Taxonomy" id="59895"/>
    <lineage>
        <taxon>Eukaryota</taxon>
        <taxon>Viridiplantae</taxon>
        <taxon>Streptophyta</taxon>
        <taxon>Embryophyta</taxon>
        <taxon>Tracheophyta</taxon>
        <taxon>Spermatophyta</taxon>
        <taxon>Magnoliopsida</taxon>
        <taxon>eudicotyledons</taxon>
        <taxon>Gunneridae</taxon>
        <taxon>Pentapetalae</taxon>
        <taxon>asterids</taxon>
        <taxon>campanulids</taxon>
        <taxon>Asterales</taxon>
        <taxon>Asteraceae</taxon>
        <taxon>Carduoideae</taxon>
        <taxon>Cardueae</taxon>
        <taxon>Carduinae</taxon>
        <taxon>Cynara</taxon>
    </lineage>
</organism>
<comment type="catalytic activity">
    <reaction evidence="8">
        <text>L-seryl-[protein] + ATP = O-phospho-L-seryl-[protein] + ADP + H(+)</text>
        <dbReference type="Rhea" id="RHEA:17989"/>
        <dbReference type="Rhea" id="RHEA-COMP:9863"/>
        <dbReference type="Rhea" id="RHEA-COMP:11604"/>
        <dbReference type="ChEBI" id="CHEBI:15378"/>
        <dbReference type="ChEBI" id="CHEBI:29999"/>
        <dbReference type="ChEBI" id="CHEBI:30616"/>
        <dbReference type="ChEBI" id="CHEBI:83421"/>
        <dbReference type="ChEBI" id="CHEBI:456216"/>
        <dbReference type="EC" id="2.7.11.1"/>
    </reaction>
</comment>
<dbReference type="PROSITE" id="PS00109">
    <property type="entry name" value="PROTEIN_KINASE_TYR"/>
    <property type="match status" value="1"/>
</dbReference>
<dbReference type="EMBL" id="LEKV01001099">
    <property type="protein sequence ID" value="KVI08653.1"/>
    <property type="molecule type" value="Genomic_DNA"/>
</dbReference>
<dbReference type="Gramene" id="KVI08653">
    <property type="protein sequence ID" value="KVI08653"/>
    <property type="gene ID" value="Ccrd_012971"/>
</dbReference>
<dbReference type="PROSITE" id="PS00107">
    <property type="entry name" value="PROTEIN_KINASE_ATP"/>
    <property type="match status" value="1"/>
</dbReference>
<keyword evidence="14" id="KW-1185">Reference proteome</keyword>
<evidence type="ECO:0000256" key="1">
    <source>
        <dbReference type="ARBA" id="ARBA00012513"/>
    </source>
</evidence>
<keyword evidence="11" id="KW-1133">Transmembrane helix</keyword>
<evidence type="ECO:0000256" key="9">
    <source>
        <dbReference type="PROSITE-ProRule" id="PRU10141"/>
    </source>
</evidence>
<evidence type="ECO:0000256" key="5">
    <source>
        <dbReference type="ARBA" id="ARBA00022777"/>
    </source>
</evidence>
<evidence type="ECO:0000256" key="11">
    <source>
        <dbReference type="SAM" id="Phobius"/>
    </source>
</evidence>
<keyword evidence="11" id="KW-0812">Transmembrane</keyword>
<feature type="domain" description="Protein kinase" evidence="12">
    <location>
        <begin position="182"/>
        <end position="442"/>
    </location>
</feature>
<dbReference type="GO" id="GO:0004674">
    <property type="term" value="F:protein serine/threonine kinase activity"/>
    <property type="evidence" value="ECO:0007669"/>
    <property type="project" value="UniProtKB-KW"/>
</dbReference>
<feature type="compositionally biased region" description="Low complexity" evidence="10">
    <location>
        <begin position="63"/>
        <end position="83"/>
    </location>
</feature>
<evidence type="ECO:0000259" key="12">
    <source>
        <dbReference type="PROSITE" id="PS50011"/>
    </source>
</evidence>
<keyword evidence="11" id="KW-0472">Membrane</keyword>